<sequence>MYNAHDNEDDVKLEPRPEFDEIQKVSFKSYHPFTNDLFDDKSIINLFQYFFKLFNTHYEPVYIVNMLRQYFIDNKINPSNTFKQLIHHKDQIYFSSMIGYFYQFRIGTDISYRFAIKFYSRSNLQVKKSLSNSNLFSELIENNWIIGKISLAYLYFYGIGVKKDIDKAFLLYNEVAKNNYGLGQYFVGKCFEEGYGVEKNNKKAFE</sequence>
<evidence type="ECO:0000313" key="1">
    <source>
        <dbReference type="EMBL" id="CAG8673103.1"/>
    </source>
</evidence>
<protein>
    <submittedName>
        <fullName evidence="1">324_t:CDS:1</fullName>
    </submittedName>
</protein>
<feature type="non-terminal residue" evidence="1">
    <location>
        <position position="206"/>
    </location>
</feature>
<reference evidence="1" key="1">
    <citation type="submission" date="2021-06" db="EMBL/GenBank/DDBJ databases">
        <authorList>
            <person name="Kallberg Y."/>
            <person name="Tangrot J."/>
            <person name="Rosling A."/>
        </authorList>
    </citation>
    <scope>NUCLEOTIDE SEQUENCE</scope>
    <source>
        <strain evidence="1">AU212A</strain>
    </source>
</reference>
<organism evidence="1 2">
    <name type="scientific">Scutellospora calospora</name>
    <dbReference type="NCBI Taxonomy" id="85575"/>
    <lineage>
        <taxon>Eukaryota</taxon>
        <taxon>Fungi</taxon>
        <taxon>Fungi incertae sedis</taxon>
        <taxon>Mucoromycota</taxon>
        <taxon>Glomeromycotina</taxon>
        <taxon>Glomeromycetes</taxon>
        <taxon>Diversisporales</taxon>
        <taxon>Gigasporaceae</taxon>
        <taxon>Scutellospora</taxon>
    </lineage>
</organism>
<keyword evidence="2" id="KW-1185">Reference proteome</keyword>
<dbReference type="Proteomes" id="UP000789860">
    <property type="component" value="Unassembled WGS sequence"/>
</dbReference>
<gene>
    <name evidence="1" type="ORF">SCALOS_LOCUS9451</name>
</gene>
<dbReference type="EMBL" id="CAJVPM010029383">
    <property type="protein sequence ID" value="CAG8673103.1"/>
    <property type="molecule type" value="Genomic_DNA"/>
</dbReference>
<name>A0ACA9NRG5_9GLOM</name>
<proteinExistence type="predicted"/>
<comment type="caution">
    <text evidence="1">The sequence shown here is derived from an EMBL/GenBank/DDBJ whole genome shotgun (WGS) entry which is preliminary data.</text>
</comment>
<accession>A0ACA9NRG5</accession>
<evidence type="ECO:0000313" key="2">
    <source>
        <dbReference type="Proteomes" id="UP000789860"/>
    </source>
</evidence>